<dbReference type="GO" id="GO:0006281">
    <property type="term" value="P:DNA repair"/>
    <property type="evidence" value="ECO:0007669"/>
    <property type="project" value="InterPro"/>
</dbReference>
<dbReference type="OrthoDB" id="1747274at2759"/>
<dbReference type="FunFam" id="3.30.1490.100:FF:000010">
    <property type="entry name" value="DNA-directed polymerase kappa"/>
    <property type="match status" value="1"/>
</dbReference>
<dbReference type="Gene3D" id="1.10.150.810">
    <property type="match status" value="1"/>
</dbReference>
<dbReference type="FunFam" id="1.10.150.20:FF:000039">
    <property type="entry name" value="Polymerase (DNA directed) kappa"/>
    <property type="match status" value="1"/>
</dbReference>
<evidence type="ECO:0000256" key="2">
    <source>
        <dbReference type="SAM" id="MobiDB-lite"/>
    </source>
</evidence>
<dbReference type="FunFam" id="3.30.70.270:FF:000014">
    <property type="entry name" value="DNA polymerase kappa subunit"/>
    <property type="match status" value="1"/>
</dbReference>
<dbReference type="RefSeq" id="XP_007777820.1">
    <property type="nucleotide sequence ID" value="XM_007779630.1"/>
</dbReference>
<dbReference type="InterPro" id="IPR043502">
    <property type="entry name" value="DNA/RNA_pol_sf"/>
</dbReference>
<evidence type="ECO:0000256" key="1">
    <source>
        <dbReference type="ARBA" id="ARBA00016178"/>
    </source>
</evidence>
<feature type="region of interest" description="Disordered" evidence="2">
    <location>
        <begin position="635"/>
        <end position="673"/>
    </location>
</feature>
<dbReference type="Gene3D" id="3.40.1170.60">
    <property type="match status" value="1"/>
</dbReference>
<dbReference type="PANTHER" id="PTHR11076:SF33">
    <property type="entry name" value="DNA POLYMERASE KAPPA"/>
    <property type="match status" value="1"/>
</dbReference>
<dbReference type="Pfam" id="PF00817">
    <property type="entry name" value="IMS"/>
    <property type="match status" value="1"/>
</dbReference>
<evidence type="ECO:0000313" key="5">
    <source>
        <dbReference type="Proteomes" id="UP000016924"/>
    </source>
</evidence>
<dbReference type="SUPFAM" id="SSF100879">
    <property type="entry name" value="Lesion bypass DNA polymerase (Y-family), little finger domain"/>
    <property type="match status" value="1"/>
</dbReference>
<gene>
    <name evidence="4" type="ORF">W97_01726</name>
</gene>
<dbReference type="FunFam" id="3.40.1170.60:FF:000012">
    <property type="entry name" value="Putative DNA-directed polymerase kappa"/>
    <property type="match status" value="1"/>
</dbReference>
<dbReference type="GeneID" id="19899037"/>
<dbReference type="SUPFAM" id="SSF56672">
    <property type="entry name" value="DNA/RNA polymerases"/>
    <property type="match status" value="1"/>
</dbReference>
<dbReference type="AlphaFoldDB" id="R7YKU4"/>
<dbReference type="Pfam" id="PF11799">
    <property type="entry name" value="IMS_C"/>
    <property type="match status" value="1"/>
</dbReference>
<dbReference type="InterPro" id="IPR050116">
    <property type="entry name" value="DNA_polymerase-Y"/>
</dbReference>
<feature type="compositionally biased region" description="Pro residues" evidence="2">
    <location>
        <begin position="1"/>
        <end position="12"/>
    </location>
</feature>
<proteinExistence type="predicted"/>
<dbReference type="InterPro" id="IPR036775">
    <property type="entry name" value="DNA_pol_Y-fam_lit_finger_sf"/>
</dbReference>
<name>R7YKU4_CONA1</name>
<sequence length="691" mass="77562">MSAPPSPDPPSRPSDTRRESIAQHDAQDDYPNISDSPSDASAPPEASQHHTLKYHLLGPSLTKAGQDAVDQRKVSEVIFEASKGSKFFANESAKDATLTVKINRILAKKRQLERLDLSRELRKADDVVIQLEATRDLSQTIVHIDCDAFYAAVEELDRPELRDVPMAVGTGVLTTCNYHARKFGCRSAMAGFVALKLCPQLVCLPLNFEKYTAKAREVRAVLEGYDPRFESSSIDEAYLNITEYCREHGMQPEDVVRQLREEVREKCGITISAGIAANAKLAKICSNKNKPNGQFRLPAERQVIVDFMATLPTRKVNGVGRVFERELDAIGIKTCGDIYEQRQYLARLFGEKAFHFLINCYLGLGRTDVRPAEEHERKSVGTESTFRDTSGKAELREKLRHIAEELEKDLERTQFKGRTLVLKIKLHTYEVLSRQYAPPYAIYKKEDLYRYSEPMLSKLEKEIPGMTLRLMGLRVTHIVSMKKGGTDFFGAFKRTMSVDEEQKTKREVDADGWEVWPEAEFEEAARQERQDEMDEMEALSQEQQGGEASKAPTVDNGFAWREALGVDSEATSNSVNHRGKVPNSAKQSDEDAQPEETWDCPVCLLPQPANDQTFNAHMDFCLSKSAIRDTVKDVTPTTPAASEGSPHVLVPSKGLAQPRPAVTVKRKRGRPRNDAVVAVERPVKAKKLFFS</sequence>
<dbReference type="Gene3D" id="3.30.70.270">
    <property type="match status" value="1"/>
</dbReference>
<dbReference type="CDD" id="cd03586">
    <property type="entry name" value="PolY_Pol_IV_kappa"/>
    <property type="match status" value="1"/>
</dbReference>
<dbReference type="STRING" id="1168221.R7YKU4"/>
<dbReference type="HOGENOM" id="CLU_012348_11_2_1"/>
<feature type="domain" description="UmuC" evidence="3">
    <location>
        <begin position="141"/>
        <end position="320"/>
    </location>
</feature>
<dbReference type="Gene3D" id="1.10.150.20">
    <property type="entry name" value="5' to 3' exonuclease, C-terminal subdomain"/>
    <property type="match status" value="1"/>
</dbReference>
<dbReference type="NCBIfam" id="NF002677">
    <property type="entry name" value="PRK02406.1"/>
    <property type="match status" value="1"/>
</dbReference>
<dbReference type="PANTHER" id="PTHR11076">
    <property type="entry name" value="DNA REPAIR POLYMERASE UMUC / TRANSFERASE FAMILY MEMBER"/>
    <property type="match status" value="1"/>
</dbReference>
<dbReference type="OMA" id="EVYTRQV"/>
<dbReference type="Proteomes" id="UP000016924">
    <property type="component" value="Unassembled WGS sequence"/>
</dbReference>
<feature type="region of interest" description="Disordered" evidence="2">
    <location>
        <begin position="1"/>
        <end position="49"/>
    </location>
</feature>
<dbReference type="InterPro" id="IPR001126">
    <property type="entry name" value="UmuC"/>
</dbReference>
<dbReference type="GO" id="GO:0005634">
    <property type="term" value="C:nucleus"/>
    <property type="evidence" value="ECO:0007669"/>
    <property type="project" value="TreeGrafter"/>
</dbReference>
<dbReference type="GO" id="GO:0003684">
    <property type="term" value="F:damaged DNA binding"/>
    <property type="evidence" value="ECO:0007669"/>
    <property type="project" value="InterPro"/>
</dbReference>
<accession>R7YKU4</accession>
<dbReference type="PROSITE" id="PS50173">
    <property type="entry name" value="UMUC"/>
    <property type="match status" value="1"/>
</dbReference>
<feature type="compositionally biased region" description="Basic and acidic residues" evidence="2">
    <location>
        <begin position="14"/>
        <end position="27"/>
    </location>
</feature>
<dbReference type="GO" id="GO:0042276">
    <property type="term" value="P:error-prone translesion synthesis"/>
    <property type="evidence" value="ECO:0007669"/>
    <property type="project" value="TreeGrafter"/>
</dbReference>
<dbReference type="Gene3D" id="3.30.1490.100">
    <property type="entry name" value="DNA polymerase, Y-family, little finger domain"/>
    <property type="match status" value="1"/>
</dbReference>
<dbReference type="InterPro" id="IPR022880">
    <property type="entry name" value="DNApol_IV"/>
</dbReference>
<dbReference type="GO" id="GO:0003887">
    <property type="term" value="F:DNA-directed DNA polymerase activity"/>
    <property type="evidence" value="ECO:0007669"/>
    <property type="project" value="InterPro"/>
</dbReference>
<feature type="region of interest" description="Disordered" evidence="2">
    <location>
        <begin position="568"/>
        <end position="593"/>
    </location>
</feature>
<evidence type="ECO:0000313" key="4">
    <source>
        <dbReference type="EMBL" id="EON62503.1"/>
    </source>
</evidence>
<feature type="compositionally biased region" description="Low complexity" evidence="2">
    <location>
        <begin position="34"/>
        <end position="46"/>
    </location>
</feature>
<dbReference type="FunFam" id="1.10.150.810:FF:000003">
    <property type="entry name" value="DNA polymerase kappa subunit"/>
    <property type="match status" value="1"/>
</dbReference>
<protein>
    <recommendedName>
        <fullName evidence="1">DNA polymerase kappa</fullName>
    </recommendedName>
</protein>
<dbReference type="InterPro" id="IPR017961">
    <property type="entry name" value="DNA_pol_Y-fam_little_finger"/>
</dbReference>
<reference evidence="5" key="1">
    <citation type="submission" date="2012-06" db="EMBL/GenBank/DDBJ databases">
        <title>The genome sequence of Coniosporium apollinis CBS 100218.</title>
        <authorList>
            <consortium name="The Broad Institute Genome Sequencing Platform"/>
            <person name="Cuomo C."/>
            <person name="Gorbushina A."/>
            <person name="Noack S."/>
            <person name="Walker B."/>
            <person name="Young S.K."/>
            <person name="Zeng Q."/>
            <person name="Gargeya S."/>
            <person name="Fitzgerald M."/>
            <person name="Haas B."/>
            <person name="Abouelleil A."/>
            <person name="Alvarado L."/>
            <person name="Arachchi H.M."/>
            <person name="Berlin A.M."/>
            <person name="Chapman S.B."/>
            <person name="Goldberg J."/>
            <person name="Griggs A."/>
            <person name="Gujja S."/>
            <person name="Hansen M."/>
            <person name="Howarth C."/>
            <person name="Imamovic A."/>
            <person name="Larimer J."/>
            <person name="McCowan C."/>
            <person name="Montmayeur A."/>
            <person name="Murphy C."/>
            <person name="Neiman D."/>
            <person name="Pearson M."/>
            <person name="Priest M."/>
            <person name="Roberts A."/>
            <person name="Saif S."/>
            <person name="Shea T."/>
            <person name="Sisk P."/>
            <person name="Sykes S."/>
            <person name="Wortman J."/>
            <person name="Nusbaum C."/>
            <person name="Birren B."/>
        </authorList>
    </citation>
    <scope>NUCLEOTIDE SEQUENCE [LARGE SCALE GENOMIC DNA]</scope>
    <source>
        <strain evidence="5">CBS 100218</strain>
    </source>
</reference>
<dbReference type="InterPro" id="IPR043128">
    <property type="entry name" value="Rev_trsase/Diguanyl_cyclase"/>
</dbReference>
<feature type="region of interest" description="Disordered" evidence="2">
    <location>
        <begin position="523"/>
        <end position="553"/>
    </location>
</feature>
<organism evidence="4 5">
    <name type="scientific">Coniosporium apollinis (strain CBS 100218)</name>
    <name type="common">Rock-inhabiting black yeast</name>
    <dbReference type="NCBI Taxonomy" id="1168221"/>
    <lineage>
        <taxon>Eukaryota</taxon>
        <taxon>Fungi</taxon>
        <taxon>Dikarya</taxon>
        <taxon>Ascomycota</taxon>
        <taxon>Pezizomycotina</taxon>
        <taxon>Dothideomycetes</taxon>
        <taxon>Dothideomycetes incertae sedis</taxon>
        <taxon>Coniosporium</taxon>
    </lineage>
</organism>
<dbReference type="GO" id="GO:0070987">
    <property type="term" value="P:error-free translesion synthesis"/>
    <property type="evidence" value="ECO:0007669"/>
    <property type="project" value="UniProtKB-ARBA"/>
</dbReference>
<dbReference type="EMBL" id="JH767559">
    <property type="protein sequence ID" value="EON62503.1"/>
    <property type="molecule type" value="Genomic_DNA"/>
</dbReference>
<evidence type="ECO:0000259" key="3">
    <source>
        <dbReference type="PROSITE" id="PS50173"/>
    </source>
</evidence>
<keyword evidence="5" id="KW-1185">Reference proteome</keyword>
<dbReference type="eggNOG" id="KOG2094">
    <property type="taxonomic scope" value="Eukaryota"/>
</dbReference>
<dbReference type="FunFam" id="1.10.150.810:FF:000001">
    <property type="entry name" value="DNA polymerase kappa"/>
    <property type="match status" value="1"/>
</dbReference>